<organism evidence="2 3">
    <name type="scientific">Aspergillus lucknowensis</name>
    <dbReference type="NCBI Taxonomy" id="176173"/>
    <lineage>
        <taxon>Eukaryota</taxon>
        <taxon>Fungi</taxon>
        <taxon>Dikarya</taxon>
        <taxon>Ascomycota</taxon>
        <taxon>Pezizomycotina</taxon>
        <taxon>Eurotiomycetes</taxon>
        <taxon>Eurotiomycetidae</taxon>
        <taxon>Eurotiales</taxon>
        <taxon>Aspergillaceae</taxon>
        <taxon>Aspergillus</taxon>
        <taxon>Aspergillus subgen. Nidulantes</taxon>
    </lineage>
</organism>
<dbReference type="Proteomes" id="UP001610432">
    <property type="component" value="Unassembled WGS sequence"/>
</dbReference>
<sequence length="219" mass="24524">MKFTTVLALFPLLSTLAFGSPIEDHSIITDYPLEGYSITEPEWELEVYPNSNETIIARGTIEQAHDEARKVNPNWDAEVLEPALEIAKRSLESESPSEFAKRASNDFNLAALDCGGRWEEVTWHDALRRTLYLHTVKGTPKNGPGPANCGRVSCAYDVAIWWCNDEPYTKWLDSFHVIADGAMVVNNGCMKRNFGEADTTSGQAFHKANWNVIVRKDSC</sequence>
<reference evidence="2 3" key="1">
    <citation type="submission" date="2024-07" db="EMBL/GenBank/DDBJ databases">
        <title>Section-level genome sequencing and comparative genomics of Aspergillus sections Usti and Cavernicolus.</title>
        <authorList>
            <consortium name="Lawrence Berkeley National Laboratory"/>
            <person name="Nybo J.L."/>
            <person name="Vesth T.C."/>
            <person name="Theobald S."/>
            <person name="Frisvad J.C."/>
            <person name="Larsen T.O."/>
            <person name="Kjaerboelling I."/>
            <person name="Rothschild-Mancinelli K."/>
            <person name="Lyhne E.K."/>
            <person name="Kogle M.E."/>
            <person name="Barry K."/>
            <person name="Clum A."/>
            <person name="Na H."/>
            <person name="Ledsgaard L."/>
            <person name="Lin J."/>
            <person name="Lipzen A."/>
            <person name="Kuo A."/>
            <person name="Riley R."/>
            <person name="Mondo S."/>
            <person name="Labutti K."/>
            <person name="Haridas S."/>
            <person name="Pangalinan J."/>
            <person name="Salamov A.A."/>
            <person name="Simmons B.A."/>
            <person name="Magnuson J.K."/>
            <person name="Chen J."/>
            <person name="Drula E."/>
            <person name="Henrissat B."/>
            <person name="Wiebenga A."/>
            <person name="Lubbers R.J."/>
            <person name="Gomes A.C."/>
            <person name="Macurrencykelacurrency M.R."/>
            <person name="Stajich J."/>
            <person name="Grigoriev I.V."/>
            <person name="Mortensen U.H."/>
            <person name="De Vries R.P."/>
            <person name="Baker S.E."/>
            <person name="Andersen M.R."/>
        </authorList>
    </citation>
    <scope>NUCLEOTIDE SEQUENCE [LARGE SCALE GENOMIC DNA]</scope>
    <source>
        <strain evidence="2 3">CBS 449.75</strain>
    </source>
</reference>
<protein>
    <recommendedName>
        <fullName evidence="4">Secreted protein</fullName>
    </recommendedName>
</protein>
<dbReference type="PANTHER" id="PTHR35605">
    <property type="entry name" value="ECP2 EFFECTOR PROTEIN DOMAIN-CONTAINING PROTEIN-RELATED"/>
    <property type="match status" value="1"/>
</dbReference>
<evidence type="ECO:0000256" key="1">
    <source>
        <dbReference type="SAM" id="SignalP"/>
    </source>
</evidence>
<keyword evidence="3" id="KW-1185">Reference proteome</keyword>
<dbReference type="EMBL" id="JBFXLQ010000001">
    <property type="protein sequence ID" value="KAL2872712.1"/>
    <property type="molecule type" value="Genomic_DNA"/>
</dbReference>
<keyword evidence="1" id="KW-0732">Signal</keyword>
<dbReference type="GeneID" id="98149224"/>
<feature type="signal peptide" evidence="1">
    <location>
        <begin position="1"/>
        <end position="19"/>
    </location>
</feature>
<name>A0ABR4M7Z0_9EURO</name>
<feature type="chain" id="PRO_5046028229" description="Secreted protein" evidence="1">
    <location>
        <begin position="20"/>
        <end position="219"/>
    </location>
</feature>
<proteinExistence type="predicted"/>
<evidence type="ECO:0000313" key="2">
    <source>
        <dbReference type="EMBL" id="KAL2872712.1"/>
    </source>
</evidence>
<evidence type="ECO:0000313" key="3">
    <source>
        <dbReference type="Proteomes" id="UP001610432"/>
    </source>
</evidence>
<accession>A0ABR4M7Z0</accession>
<gene>
    <name evidence="2" type="ORF">BJX67DRAFT_386932</name>
</gene>
<dbReference type="PANTHER" id="PTHR35605:SF1">
    <property type="entry name" value="ECP2 EFFECTOR PROTEIN DOMAIN-CONTAINING PROTEIN-RELATED"/>
    <property type="match status" value="1"/>
</dbReference>
<dbReference type="RefSeq" id="XP_070891690.1">
    <property type="nucleotide sequence ID" value="XM_071034152.1"/>
</dbReference>
<evidence type="ECO:0008006" key="4">
    <source>
        <dbReference type="Google" id="ProtNLM"/>
    </source>
</evidence>
<comment type="caution">
    <text evidence="2">The sequence shown here is derived from an EMBL/GenBank/DDBJ whole genome shotgun (WGS) entry which is preliminary data.</text>
</comment>